<reference evidence="2" key="1">
    <citation type="submission" date="2020-05" db="EMBL/GenBank/DDBJ databases">
        <title>Mycena genomes resolve the evolution of fungal bioluminescence.</title>
        <authorList>
            <person name="Tsai I.J."/>
        </authorList>
    </citation>
    <scope>NUCLEOTIDE SEQUENCE</scope>
    <source>
        <strain evidence="2">110903Hualien_Pintung</strain>
    </source>
</reference>
<dbReference type="AlphaFoldDB" id="A0A8H6S7N3"/>
<evidence type="ECO:0000256" key="1">
    <source>
        <dbReference type="SAM" id="MobiDB-lite"/>
    </source>
</evidence>
<gene>
    <name evidence="2" type="ORF">HMN09_01186400</name>
</gene>
<keyword evidence="3" id="KW-1185">Reference proteome</keyword>
<protein>
    <submittedName>
        <fullName evidence="2">F-box domain-containing protein</fullName>
    </submittedName>
</protein>
<organism evidence="2 3">
    <name type="scientific">Mycena chlorophos</name>
    <name type="common">Agaric fungus</name>
    <name type="synonym">Agaricus chlorophos</name>
    <dbReference type="NCBI Taxonomy" id="658473"/>
    <lineage>
        <taxon>Eukaryota</taxon>
        <taxon>Fungi</taxon>
        <taxon>Dikarya</taxon>
        <taxon>Basidiomycota</taxon>
        <taxon>Agaricomycotina</taxon>
        <taxon>Agaricomycetes</taxon>
        <taxon>Agaricomycetidae</taxon>
        <taxon>Agaricales</taxon>
        <taxon>Marasmiineae</taxon>
        <taxon>Mycenaceae</taxon>
        <taxon>Mycena</taxon>
    </lineage>
</organism>
<sequence>MSQVPPVRLDLEKLGDDIWTPTGVTSRFTLRISSIPSDSEDTRPSTPVPVQGPTCGLGWRFFCQWQAGTPLQFLSPEGTPLGDPQPTISISICFDPHHVRSATYGRLSISARGVGGIGPWVGENLTMTLPDNGPVSLDSVVTSVACRPDTSASFTATVELPNFPGVLPRSLGPKLEEMLGDTMDAKGTVDIKFCLFNRRLGTGQATERRALFAKQSLLVGFSESVDNLILSRGYNTLTVDELGDHAIDESAFEDYDYASDSDLEDDIDRDSEALGVVTVKPASDSSIRRPNTPPLPLST</sequence>
<comment type="caution">
    <text evidence="2">The sequence shown here is derived from an EMBL/GenBank/DDBJ whole genome shotgun (WGS) entry which is preliminary data.</text>
</comment>
<name>A0A8H6S7N3_MYCCL</name>
<dbReference type="EMBL" id="JACAZE010000020">
    <property type="protein sequence ID" value="KAF7293902.1"/>
    <property type="molecule type" value="Genomic_DNA"/>
</dbReference>
<proteinExistence type="predicted"/>
<dbReference type="OrthoDB" id="6359816at2759"/>
<feature type="region of interest" description="Disordered" evidence="1">
    <location>
        <begin position="280"/>
        <end position="299"/>
    </location>
</feature>
<accession>A0A8H6S7N3</accession>
<dbReference type="Proteomes" id="UP000613580">
    <property type="component" value="Unassembled WGS sequence"/>
</dbReference>
<evidence type="ECO:0000313" key="2">
    <source>
        <dbReference type="EMBL" id="KAF7293902.1"/>
    </source>
</evidence>
<evidence type="ECO:0000313" key="3">
    <source>
        <dbReference type="Proteomes" id="UP000613580"/>
    </source>
</evidence>